<organism evidence="1">
    <name type="scientific">Tanacetum cinerariifolium</name>
    <name type="common">Dalmatian daisy</name>
    <name type="synonym">Chrysanthemum cinerariifolium</name>
    <dbReference type="NCBI Taxonomy" id="118510"/>
    <lineage>
        <taxon>Eukaryota</taxon>
        <taxon>Viridiplantae</taxon>
        <taxon>Streptophyta</taxon>
        <taxon>Embryophyta</taxon>
        <taxon>Tracheophyta</taxon>
        <taxon>Spermatophyta</taxon>
        <taxon>Magnoliopsida</taxon>
        <taxon>eudicotyledons</taxon>
        <taxon>Gunneridae</taxon>
        <taxon>Pentapetalae</taxon>
        <taxon>asterids</taxon>
        <taxon>campanulids</taxon>
        <taxon>Asterales</taxon>
        <taxon>Asteraceae</taxon>
        <taxon>Asteroideae</taxon>
        <taxon>Anthemideae</taxon>
        <taxon>Anthemidinae</taxon>
        <taxon>Tanacetum</taxon>
    </lineage>
</organism>
<gene>
    <name evidence="1" type="ORF">Tci_852893</name>
</gene>
<reference evidence="1" key="1">
    <citation type="journal article" date="2019" name="Sci. Rep.">
        <title>Draft genome of Tanacetum cinerariifolium, the natural source of mosquito coil.</title>
        <authorList>
            <person name="Yamashiro T."/>
            <person name="Shiraishi A."/>
            <person name="Satake H."/>
            <person name="Nakayama K."/>
        </authorList>
    </citation>
    <scope>NUCLEOTIDE SEQUENCE</scope>
</reference>
<sequence length="76" mass="8393">EEDSCNACGESGNLLIYEMCTYEYHPLKASLPIGIVNSLNDIEKILDSEMRPTVADERDASKFGSMQLSICKTISC</sequence>
<accession>A0A699R508</accession>
<name>A0A699R508_TANCI</name>
<feature type="non-terminal residue" evidence="1">
    <location>
        <position position="1"/>
    </location>
</feature>
<comment type="caution">
    <text evidence="1">The sequence shown here is derived from an EMBL/GenBank/DDBJ whole genome shotgun (WGS) entry which is preliminary data.</text>
</comment>
<dbReference type="AlphaFoldDB" id="A0A699R508"/>
<evidence type="ECO:0000313" key="1">
    <source>
        <dbReference type="EMBL" id="GFC80923.1"/>
    </source>
</evidence>
<protein>
    <submittedName>
        <fullName evidence="1">Uncharacterized protein</fullName>
    </submittedName>
</protein>
<dbReference type="EMBL" id="BKCJ011077361">
    <property type="protein sequence ID" value="GFC80923.1"/>
    <property type="molecule type" value="Genomic_DNA"/>
</dbReference>
<proteinExistence type="predicted"/>